<dbReference type="Proteomes" id="UP001589833">
    <property type="component" value="Unassembled WGS sequence"/>
</dbReference>
<dbReference type="Gene3D" id="1.10.10.2840">
    <property type="entry name" value="PucR C-terminal helix-turn-helix domain"/>
    <property type="match status" value="1"/>
</dbReference>
<reference evidence="2 3" key="1">
    <citation type="submission" date="2024-09" db="EMBL/GenBank/DDBJ databases">
        <authorList>
            <person name="Sun Q."/>
            <person name="Mori K."/>
        </authorList>
    </citation>
    <scope>NUCLEOTIDE SEQUENCE [LARGE SCALE GENOMIC DNA]</scope>
    <source>
        <strain evidence="2 3">NCAIM B.02301</strain>
    </source>
</reference>
<organism evidence="2 3">
    <name type="scientific">Halalkalibacter alkalisediminis</name>
    <dbReference type="NCBI Taxonomy" id="935616"/>
    <lineage>
        <taxon>Bacteria</taxon>
        <taxon>Bacillati</taxon>
        <taxon>Bacillota</taxon>
        <taxon>Bacilli</taxon>
        <taxon>Bacillales</taxon>
        <taxon>Bacillaceae</taxon>
        <taxon>Halalkalibacter</taxon>
    </lineage>
</organism>
<dbReference type="InterPro" id="IPR051448">
    <property type="entry name" value="CdaR-like_regulators"/>
</dbReference>
<evidence type="ECO:0000259" key="1">
    <source>
        <dbReference type="Pfam" id="PF13556"/>
    </source>
</evidence>
<dbReference type="EMBL" id="JBHLTR010000006">
    <property type="protein sequence ID" value="MFC0558826.1"/>
    <property type="molecule type" value="Genomic_DNA"/>
</dbReference>
<sequence length="302" mass="34944">MLDKLKQHFGDKVVLWSDQLAHDDYCWYKTPDNLTIGFPVDQLTTNEQSLLTIFLTPINITKNYQSKSNEERFWATLLFDSESSINTAEKENSTFRFIHMNIKGEIPDHSTLSEAIASLFSTKTAILWETERQGVIVDLQPDITDSIENLYDSIKDTITSDFYIDISLYIGLRKFTFSEAKTHFLWEKMCFSTVSQLIRKSIYNGEAVIPYLLLHEASPSTLHQISEQLLSNVLKEKELIKSIKMYLDCNMNISLAAKKLYLHRNTMQYRVEKFVEKTGIDIRHFSHAVSIYLALLINDSSK</sequence>
<feature type="domain" description="PucR C-terminal helix-turn-helix" evidence="1">
    <location>
        <begin position="239"/>
        <end position="297"/>
    </location>
</feature>
<keyword evidence="3" id="KW-1185">Reference proteome</keyword>
<dbReference type="RefSeq" id="WP_273839565.1">
    <property type="nucleotide sequence ID" value="NZ_JAQQWT010000001.1"/>
</dbReference>
<dbReference type="Pfam" id="PF13556">
    <property type="entry name" value="HTH_30"/>
    <property type="match status" value="1"/>
</dbReference>
<evidence type="ECO:0000313" key="2">
    <source>
        <dbReference type="EMBL" id="MFC0558826.1"/>
    </source>
</evidence>
<gene>
    <name evidence="2" type="ORF">ACFFH4_07150</name>
</gene>
<accession>A0ABV6NDH7</accession>
<name>A0ABV6NDH7_9BACI</name>
<protein>
    <submittedName>
        <fullName evidence="2">PucR family transcriptional regulator</fullName>
    </submittedName>
</protein>
<dbReference type="SUPFAM" id="SSF46689">
    <property type="entry name" value="Homeodomain-like"/>
    <property type="match status" value="1"/>
</dbReference>
<dbReference type="InterPro" id="IPR009057">
    <property type="entry name" value="Homeodomain-like_sf"/>
</dbReference>
<comment type="caution">
    <text evidence="2">The sequence shown here is derived from an EMBL/GenBank/DDBJ whole genome shotgun (WGS) entry which is preliminary data.</text>
</comment>
<evidence type="ECO:0000313" key="3">
    <source>
        <dbReference type="Proteomes" id="UP001589833"/>
    </source>
</evidence>
<dbReference type="PANTHER" id="PTHR33744">
    <property type="entry name" value="CARBOHYDRATE DIACID REGULATOR"/>
    <property type="match status" value="1"/>
</dbReference>
<proteinExistence type="predicted"/>
<dbReference type="InterPro" id="IPR042070">
    <property type="entry name" value="PucR_C-HTH_sf"/>
</dbReference>
<dbReference type="InterPro" id="IPR025736">
    <property type="entry name" value="PucR_C-HTH_dom"/>
</dbReference>
<dbReference type="PANTHER" id="PTHR33744:SF15">
    <property type="entry name" value="CARBOHYDRATE DIACID REGULATOR"/>
    <property type="match status" value="1"/>
</dbReference>